<dbReference type="PROSITE" id="PS51318">
    <property type="entry name" value="TAT"/>
    <property type="match status" value="1"/>
</dbReference>
<dbReference type="InterPro" id="IPR005135">
    <property type="entry name" value="Endo/exonuclease/phosphatase"/>
</dbReference>
<dbReference type="GeneID" id="79313935"/>
<dbReference type="GO" id="GO:0004519">
    <property type="term" value="F:endonuclease activity"/>
    <property type="evidence" value="ECO:0007669"/>
    <property type="project" value="UniProtKB-KW"/>
</dbReference>
<reference evidence="2 3" key="1">
    <citation type="journal article" date="2019" name="Int. J. Syst. Evol. Microbiol.">
        <title>The Global Catalogue of Microorganisms (GCM) 10K type strain sequencing project: providing services to taxonomists for standard genome sequencing and annotation.</title>
        <authorList>
            <consortium name="The Broad Institute Genomics Platform"/>
            <consortium name="The Broad Institute Genome Sequencing Center for Infectious Disease"/>
            <person name="Wu L."/>
            <person name="Ma J."/>
        </authorList>
    </citation>
    <scope>NUCLEOTIDE SEQUENCE [LARGE SCALE GENOMIC DNA]</scope>
    <source>
        <strain evidence="2 3">PSR21</strain>
    </source>
</reference>
<sequence>MSIRFTRRGFLAATGASLALAGTASAAPDPVRFATYNIRDLTTGQVQTPGDPQAEAAARVVQEARPDVLALNEVVNNRQEGVRTDRTNARAFVENYLSVPQRDFLRGIDYEHVYVPRSNTGVHSGMDLDDDGVVDDTPGDRTYGNDAFGYGEYPGQYALALLSRYPLDEAAVRSFRTFVWADMPGNLIVRDDDYDVYLTEEEAERFRLSSKTHVDVPVEVGDRTVHALLAHPTPSGFDGPENFNGRRCHDEVRLFADYVAGADYLYDDDGVRGGLDPDASYALLGDMNAYPGQADNFDAATEFLLDNPDFDARPLPTSPGGARRGNPRATFDSNVTIDYALPSPDLDRRGAGVVWPARSSSRRGLGAAAEAASDHRLVWADLAPGR</sequence>
<dbReference type="Pfam" id="PF03372">
    <property type="entry name" value="Exo_endo_phos"/>
    <property type="match status" value="1"/>
</dbReference>
<dbReference type="EMBL" id="JBHTBF010000002">
    <property type="protein sequence ID" value="MFC7316347.1"/>
    <property type="molecule type" value="Genomic_DNA"/>
</dbReference>
<feature type="domain" description="Endonuclease/exonuclease/phosphatase" evidence="1">
    <location>
        <begin position="35"/>
        <end position="375"/>
    </location>
</feature>
<dbReference type="InterPro" id="IPR006311">
    <property type="entry name" value="TAT_signal"/>
</dbReference>
<gene>
    <name evidence="2" type="ORF">ACFQPE_05985</name>
</gene>
<dbReference type="Gene3D" id="3.60.10.10">
    <property type="entry name" value="Endonuclease/exonuclease/phosphatase"/>
    <property type="match status" value="1"/>
</dbReference>
<dbReference type="Proteomes" id="UP001596547">
    <property type="component" value="Unassembled WGS sequence"/>
</dbReference>
<name>A0ABD6A8A0_9EURY</name>
<dbReference type="InterPro" id="IPR036691">
    <property type="entry name" value="Endo/exonu/phosph_ase_sf"/>
</dbReference>
<proteinExistence type="predicted"/>
<keyword evidence="2" id="KW-0378">Hydrolase</keyword>
<organism evidence="2 3">
    <name type="scientific">Halomarina halobia</name>
    <dbReference type="NCBI Taxonomy" id="3033386"/>
    <lineage>
        <taxon>Archaea</taxon>
        <taxon>Methanobacteriati</taxon>
        <taxon>Methanobacteriota</taxon>
        <taxon>Stenosarchaea group</taxon>
        <taxon>Halobacteria</taxon>
        <taxon>Halobacteriales</taxon>
        <taxon>Natronomonadaceae</taxon>
        <taxon>Halomarina</taxon>
    </lineage>
</organism>
<dbReference type="RefSeq" id="WP_276304395.1">
    <property type="nucleotide sequence ID" value="NZ_CP119992.1"/>
</dbReference>
<keyword evidence="3" id="KW-1185">Reference proteome</keyword>
<evidence type="ECO:0000313" key="3">
    <source>
        <dbReference type="Proteomes" id="UP001596547"/>
    </source>
</evidence>
<keyword evidence="2" id="KW-0255">Endonuclease</keyword>
<accession>A0ABD6A8A0</accession>
<dbReference type="AlphaFoldDB" id="A0ABD6A8A0"/>
<evidence type="ECO:0000259" key="1">
    <source>
        <dbReference type="Pfam" id="PF03372"/>
    </source>
</evidence>
<dbReference type="SUPFAM" id="SSF56219">
    <property type="entry name" value="DNase I-like"/>
    <property type="match status" value="1"/>
</dbReference>
<evidence type="ECO:0000313" key="2">
    <source>
        <dbReference type="EMBL" id="MFC7316347.1"/>
    </source>
</evidence>
<keyword evidence="2" id="KW-0540">Nuclease</keyword>
<comment type="caution">
    <text evidence="2">The sequence shown here is derived from an EMBL/GenBank/DDBJ whole genome shotgun (WGS) entry which is preliminary data.</text>
</comment>
<protein>
    <submittedName>
        <fullName evidence="2">Endonuclease/exonuclease/phosphatase family protein</fullName>
    </submittedName>
</protein>